<proteinExistence type="predicted"/>
<protein>
    <submittedName>
        <fullName evidence="1">Uncharacterized protein</fullName>
    </submittedName>
</protein>
<keyword evidence="2" id="KW-1185">Reference proteome</keyword>
<evidence type="ECO:0000313" key="2">
    <source>
        <dbReference type="Proteomes" id="UP000784294"/>
    </source>
</evidence>
<dbReference type="Proteomes" id="UP000784294">
    <property type="component" value="Unassembled WGS sequence"/>
</dbReference>
<dbReference type="AlphaFoldDB" id="A0A448X4A7"/>
<dbReference type="EMBL" id="CAAALY010089098">
    <property type="protein sequence ID" value="VEL27692.1"/>
    <property type="molecule type" value="Genomic_DNA"/>
</dbReference>
<name>A0A448X4A7_9PLAT</name>
<gene>
    <name evidence="1" type="ORF">PXEA_LOCUS21132</name>
</gene>
<organism evidence="1 2">
    <name type="scientific">Protopolystoma xenopodis</name>
    <dbReference type="NCBI Taxonomy" id="117903"/>
    <lineage>
        <taxon>Eukaryota</taxon>
        <taxon>Metazoa</taxon>
        <taxon>Spiralia</taxon>
        <taxon>Lophotrochozoa</taxon>
        <taxon>Platyhelminthes</taxon>
        <taxon>Monogenea</taxon>
        <taxon>Polyopisthocotylea</taxon>
        <taxon>Polystomatidea</taxon>
        <taxon>Polystomatidae</taxon>
        <taxon>Protopolystoma</taxon>
    </lineage>
</organism>
<evidence type="ECO:0000313" key="1">
    <source>
        <dbReference type="EMBL" id="VEL27692.1"/>
    </source>
</evidence>
<comment type="caution">
    <text evidence="1">The sequence shown here is derived from an EMBL/GenBank/DDBJ whole genome shotgun (WGS) entry which is preliminary data.</text>
</comment>
<accession>A0A448X4A7</accession>
<sequence length="116" mass="13077">MGTPSLDFSSGMLRFRLLDDRPHRSSYSLASDTEKRNIYIISTRVYIGFQRVSQFNFTLPGLGVRVCCRVFMRTIQCPLVVVSSSGLGDLTSVPSHSNIFCSFTKFKRITSVSLNR</sequence>
<reference evidence="1" key="1">
    <citation type="submission" date="2018-11" db="EMBL/GenBank/DDBJ databases">
        <authorList>
            <consortium name="Pathogen Informatics"/>
        </authorList>
    </citation>
    <scope>NUCLEOTIDE SEQUENCE</scope>
</reference>